<dbReference type="InterPro" id="IPR024867">
    <property type="entry name" value="NFRKB"/>
</dbReference>
<dbReference type="GO" id="GO:0031011">
    <property type="term" value="C:Ino80 complex"/>
    <property type="evidence" value="ECO:0007669"/>
    <property type="project" value="InterPro"/>
</dbReference>
<reference evidence="5" key="1">
    <citation type="submission" date="2015-06" db="EMBL/GenBank/DDBJ databases">
        <authorList>
            <person name="Hoefler B.C."/>
            <person name="Straight P.D."/>
        </authorList>
    </citation>
    <scope>NUCLEOTIDE SEQUENCE</scope>
</reference>
<dbReference type="InterPro" id="IPR057748">
    <property type="entry name" value="NFRKB_WH_2"/>
</dbReference>
<proteinExistence type="predicted"/>
<sequence length="2034" mass="221721">MAQLIKQDMSSTMSDSEVSASGGVLEDSDTNSSSSSSMSSSTSNSDVIDLQLDTLELAKIRNELLRLPRGLCESMKIFHEFFSVDTWNNIPEAIRAGLEKHLPDFTNMLTPQEISVEMHRTLSLLFNGGLTRFGHSPLFDLQQELESGNFRPDVVRLRQSIAKSRRREQRFQRCERLSQLAKELFLSRERLLQIAYKSAPSSKLRTERATKREQTIFQADTKLCTVRCRKRFRKELDNITDQLGIKPNELSADEADVSSVANVTEESHFNLKSEISSALKLPASGTDRLIFSTLFKRRKNLADEDVIRTDQNTQQSRLSNRNFRSYIREHKRRKITEPTLPDFETSDIRLRDVCARAQMGGNFKQFFGVGKIIGRKTKPKPVSYTDPPALVPITASDQYCDTYGKNENEVKLDILSIEGGSKNVKEQQVEHFQQRLSEHSNGTLQHPFLPEDGAPFNILDGEVELQQEEVETYGNCDEALPSFVISNEVVLPTIEQTEVPPQKLLQTPHKVDDSNADLQGKYPLLENTCQSTLAEQNIPKLESIFAKVNKTPLKEKARSNSQLNYNATNISSATGALITHIKRQTQPLVSPTKSLIPTTLESSELIQETHACFFSLIRDLFCATPHHRMQYNELRIRIDIWLRNPITALNDWYSQSDNWSALLTSAIHFLAGDFSDQPDEYVPYLEFKSQQNIFQWIGAGRDSDTRLSKLCTYWLQRREISDKKPSAACQVITDDGKESPNNIKTNNNTYNSNEIDDAPVSFDGGISPPPPPRCPTTWTVCAATPEEIVEFQRQERERFEQPHRAYTYHMHGYESVVGPVKGIYTQMYALTKARGHSMMVGNRPNFVTILTLVRDATARLPNGEGTRADIAELLKSSQYINLKEGENVLQTTVSGALDRMHTEHDPCVRYDPKRKIWIYLHRNRNEDDFERIHQQSQGVGKSKKVAHRKSKAKVALAKATSEINDPNSVLLTCEDEVNVGTVSTANTTTKTSAAFSMPALVPANPIIVSSQSAIEQQKIPLVITKPSGNRSLPVPPLKYNIPHQQQKSLLKTAVQSQSQRHQEHRQINNTTGIDTQIPQQQRIQQRMTISTKNATINEVVSEESKVNKQLNLTMSPIKSNLTTITTGNVNSTPIIVATPSGLQTVHVSSATVVTPSTGTSVSLASQKSPSLSATFSGKKVALNKPIIINQVKCQPTLSGTLQPKSASHQVLKQQNIVYAQQQQKNTQGFIIPISMSNSISNATDVEVQNIITKETNVRTLPLSSISTGGSTTIYMDNTKLVSNVGSLSSEQVQQNKSHGKNIIRIVPSISGSGVKSIFQSAPAGSVVTSRKPPVHVIGHRVVTGGSGMGTMRAQTQQSKSFGNISLMSSNSGTQTFGVSSVVSAAGGSTLIKMSPHTFATLQHKQNQQILVKKSSPSTPLTNQQHRVIDKSTLLKNCTVVAQSGGLTTQTIGKKVFMHQTSNAGLVHKSVVKDAASVGSQTSSTPVAEKVHTINTTNLTSQQQRALLQNLKQQQSIQLKSVQVVPSESSNPQAQSQINQVVSRAQTLALLPSVANSDIAVGQQASNKSLGGMVPQAQSLSRVLKVSSTNSQSQQQQQAMAIAGNDTPVGTTASGTRILTTSTGQIISLESLLQKQSSNVSLKTNLSGNVGAIVKNVHSASISHQQQPHLLTSTGNTTSYTVVSQARNVNTHRPTTSQTSDSVSTTKTTLVSGGTGRIFMSTGGQLTTPQITKVLGKSGVSTNSSTTATTGGNIRVIKNTSNIGGVSNSFNVTSLQGKQVVFAAKPSTTISKNLGSSAQLQQLHSAGVVIGGQTLKLQRNLQQQNKIVNLTSTNTGSNSGVLPTQQGSQMQTVIMGNQILRVQQMQTAVKTVASSGTATQQRVASLPVGNLITGSSALNNGSETSNNATAINLPKTVMLGSGAQTIRLQQSQQSVPMTHHLQPVSTQSQTQLVTVKNSSQQGVKTSNPGRVVLAVQGGGQIFLSPNFQGNTLNLKTLQNMKVVSLSSHSATSASNSNQSEDKSSATSQNFGNGNS</sequence>
<feature type="compositionally biased region" description="Low complexity" evidence="3">
    <location>
        <begin position="739"/>
        <end position="753"/>
    </location>
</feature>
<dbReference type="InterPro" id="IPR044867">
    <property type="entry name" value="DEUBAD_dom"/>
</dbReference>
<feature type="region of interest" description="Disordered" evidence="3">
    <location>
        <begin position="733"/>
        <end position="753"/>
    </location>
</feature>
<gene>
    <name evidence="5" type="primary">NFRKB_0</name>
    <name evidence="6" type="synonym">NFRKB_2</name>
    <name evidence="6" type="ORF">c0_g2_i2</name>
    <name evidence="5" type="ORF">c0_g2_i3</name>
</gene>
<dbReference type="Pfam" id="PF25793">
    <property type="entry name" value="WHD_2nd_NFRKB"/>
    <property type="match status" value="1"/>
</dbReference>
<feature type="compositionally biased region" description="Low complexity" evidence="3">
    <location>
        <begin position="2007"/>
        <end position="2017"/>
    </location>
</feature>
<accession>A0A0K8U437</accession>
<keyword evidence="2" id="KW-0539">Nucleus</keyword>
<evidence type="ECO:0000313" key="5">
    <source>
        <dbReference type="EMBL" id="JAI21075.1"/>
    </source>
</evidence>
<feature type="region of interest" description="Disordered" evidence="3">
    <location>
        <begin position="2007"/>
        <end position="2034"/>
    </location>
</feature>
<feature type="domain" description="DEUBAD" evidence="4">
    <location>
        <begin position="68"/>
        <end position="190"/>
    </location>
</feature>
<dbReference type="InterPro" id="IPR025220">
    <property type="entry name" value="NFRKB_WH_1"/>
</dbReference>
<feature type="compositionally biased region" description="Low complexity" evidence="3">
    <location>
        <begin position="30"/>
        <end position="44"/>
    </location>
</feature>
<dbReference type="CDD" id="cd21865">
    <property type="entry name" value="DEUBAD_NFRKB"/>
    <property type="match status" value="1"/>
</dbReference>
<evidence type="ECO:0000256" key="2">
    <source>
        <dbReference type="ARBA" id="ARBA00023242"/>
    </source>
</evidence>
<evidence type="ECO:0000313" key="6">
    <source>
        <dbReference type="EMBL" id="JAI34745.1"/>
    </source>
</evidence>
<dbReference type="EMBL" id="GDHF01017569">
    <property type="protein sequence ID" value="JAI34745.1"/>
    <property type="molecule type" value="Transcribed_RNA"/>
</dbReference>
<feature type="compositionally biased region" description="Polar residues" evidence="3">
    <location>
        <begin position="8"/>
        <end position="19"/>
    </location>
</feature>
<feature type="compositionally biased region" description="Polar residues" evidence="3">
    <location>
        <begin position="2023"/>
        <end position="2034"/>
    </location>
</feature>
<dbReference type="PANTHER" id="PTHR13052:SF3">
    <property type="entry name" value="NUCLEAR FACTOR RELATED TO KAPPA-B-BINDING PROTEIN"/>
    <property type="match status" value="1"/>
</dbReference>
<dbReference type="GO" id="GO:0002020">
    <property type="term" value="F:protease binding"/>
    <property type="evidence" value="ECO:0007669"/>
    <property type="project" value="TreeGrafter"/>
</dbReference>
<evidence type="ECO:0000256" key="1">
    <source>
        <dbReference type="ARBA" id="ARBA00004123"/>
    </source>
</evidence>
<feature type="region of interest" description="Disordered" evidence="3">
    <location>
        <begin position="1"/>
        <end position="44"/>
    </location>
</feature>
<dbReference type="OrthoDB" id="70874at2759"/>
<dbReference type="PROSITE" id="PS51916">
    <property type="entry name" value="DEUBAD"/>
    <property type="match status" value="1"/>
</dbReference>
<dbReference type="PANTHER" id="PTHR13052">
    <property type="entry name" value="NFRKB-RELATED"/>
    <property type="match status" value="1"/>
</dbReference>
<comment type="subcellular location">
    <subcellularLocation>
        <location evidence="1">Nucleus</location>
    </subcellularLocation>
</comment>
<evidence type="ECO:0000259" key="4">
    <source>
        <dbReference type="PROSITE" id="PS51916"/>
    </source>
</evidence>
<dbReference type="EMBL" id="GDHF01031239">
    <property type="protein sequence ID" value="JAI21075.1"/>
    <property type="molecule type" value="Transcribed_RNA"/>
</dbReference>
<dbReference type="Pfam" id="PF14465">
    <property type="entry name" value="WHD_1st_NFRKB"/>
    <property type="match status" value="1"/>
</dbReference>
<dbReference type="InterPro" id="IPR038106">
    <property type="entry name" value="NFRKB_winged_sf"/>
</dbReference>
<evidence type="ECO:0000256" key="3">
    <source>
        <dbReference type="SAM" id="MobiDB-lite"/>
    </source>
</evidence>
<dbReference type="Gene3D" id="1.10.10.2430">
    <property type="entry name" value="NFRKB winged helix-like domain"/>
    <property type="match status" value="1"/>
</dbReference>
<name>A0A0K8U437_BACLA</name>
<protein>
    <submittedName>
        <fullName evidence="5">Nuclear factor related to kappa-B-binding protein</fullName>
    </submittedName>
</protein>
<organism evidence="5">
    <name type="scientific">Bactrocera latifrons</name>
    <name type="common">Malaysian fruit fly</name>
    <name type="synonym">Chaetodacus latifrons</name>
    <dbReference type="NCBI Taxonomy" id="174628"/>
    <lineage>
        <taxon>Eukaryota</taxon>
        <taxon>Metazoa</taxon>
        <taxon>Ecdysozoa</taxon>
        <taxon>Arthropoda</taxon>
        <taxon>Hexapoda</taxon>
        <taxon>Insecta</taxon>
        <taxon>Pterygota</taxon>
        <taxon>Neoptera</taxon>
        <taxon>Endopterygota</taxon>
        <taxon>Diptera</taxon>
        <taxon>Brachycera</taxon>
        <taxon>Muscomorpha</taxon>
        <taxon>Tephritoidea</taxon>
        <taxon>Tephritidae</taxon>
        <taxon>Bactrocera</taxon>
        <taxon>Bactrocera</taxon>
    </lineage>
</organism>